<feature type="compositionally biased region" description="Basic and acidic residues" evidence="1">
    <location>
        <begin position="109"/>
        <end position="119"/>
    </location>
</feature>
<evidence type="ECO:0000256" key="1">
    <source>
        <dbReference type="SAM" id="MobiDB-lite"/>
    </source>
</evidence>
<evidence type="ECO:0000313" key="2">
    <source>
        <dbReference type="EMBL" id="PLW34702.1"/>
    </source>
</evidence>
<organism evidence="2 3">
    <name type="scientific">Puccinia coronata f. sp. avenae</name>
    <dbReference type="NCBI Taxonomy" id="200324"/>
    <lineage>
        <taxon>Eukaryota</taxon>
        <taxon>Fungi</taxon>
        <taxon>Dikarya</taxon>
        <taxon>Basidiomycota</taxon>
        <taxon>Pucciniomycotina</taxon>
        <taxon>Pucciniomycetes</taxon>
        <taxon>Pucciniales</taxon>
        <taxon>Pucciniaceae</taxon>
        <taxon>Puccinia</taxon>
    </lineage>
</organism>
<dbReference type="AlphaFoldDB" id="A0A2N5UAE6"/>
<gene>
    <name evidence="2" type="ORF">PCASD_19477</name>
</gene>
<feature type="region of interest" description="Disordered" evidence="1">
    <location>
        <begin position="51"/>
        <end position="126"/>
    </location>
</feature>
<dbReference type="Proteomes" id="UP000235392">
    <property type="component" value="Unassembled WGS sequence"/>
</dbReference>
<reference evidence="2 3" key="1">
    <citation type="submission" date="2017-11" db="EMBL/GenBank/DDBJ databases">
        <title>De novo assembly and phasing of dikaryotic genomes from two isolates of Puccinia coronata f. sp. avenae, the causal agent of oat crown rust.</title>
        <authorList>
            <person name="Miller M.E."/>
            <person name="Zhang Y."/>
            <person name="Omidvar V."/>
            <person name="Sperschneider J."/>
            <person name="Schwessinger B."/>
            <person name="Raley C."/>
            <person name="Palmer J.M."/>
            <person name="Garnica D."/>
            <person name="Upadhyaya N."/>
            <person name="Rathjen J."/>
            <person name="Taylor J.M."/>
            <person name="Park R.F."/>
            <person name="Dodds P.N."/>
            <person name="Hirsch C.D."/>
            <person name="Kianian S.F."/>
            <person name="Figueroa M."/>
        </authorList>
    </citation>
    <scope>NUCLEOTIDE SEQUENCE [LARGE SCALE GENOMIC DNA]</scope>
    <source>
        <strain evidence="2">12SD80</strain>
    </source>
</reference>
<feature type="compositionally biased region" description="Pro residues" evidence="1">
    <location>
        <begin position="61"/>
        <end position="92"/>
    </location>
</feature>
<sequence>MNSRQIHHKFNINLTNSDQNKGQLKLWHSLGSAPSSPLVSLCIYTQLDARAAAPPHSQGATPPPLPTPNPSSPPYPVRPTGPQPLPPAPHICPPVNQIPATRTPFNQQHSRDTLPKDTEAVLGTDC</sequence>
<protein>
    <submittedName>
        <fullName evidence="2">Uncharacterized protein</fullName>
    </submittedName>
</protein>
<accession>A0A2N5UAE6</accession>
<dbReference type="EMBL" id="PGCI01000192">
    <property type="protein sequence ID" value="PLW34702.1"/>
    <property type="molecule type" value="Genomic_DNA"/>
</dbReference>
<comment type="caution">
    <text evidence="2">The sequence shown here is derived from an EMBL/GenBank/DDBJ whole genome shotgun (WGS) entry which is preliminary data.</text>
</comment>
<proteinExistence type="predicted"/>
<name>A0A2N5UAE6_9BASI</name>
<feature type="compositionally biased region" description="Polar residues" evidence="1">
    <location>
        <begin position="98"/>
        <end position="108"/>
    </location>
</feature>
<evidence type="ECO:0000313" key="3">
    <source>
        <dbReference type="Proteomes" id="UP000235392"/>
    </source>
</evidence>